<organism evidence="3 4">
    <name type="scientific">Biomphalaria pfeifferi</name>
    <name type="common">Bloodfluke planorb</name>
    <name type="synonym">Freshwater snail</name>
    <dbReference type="NCBI Taxonomy" id="112525"/>
    <lineage>
        <taxon>Eukaryota</taxon>
        <taxon>Metazoa</taxon>
        <taxon>Spiralia</taxon>
        <taxon>Lophotrochozoa</taxon>
        <taxon>Mollusca</taxon>
        <taxon>Gastropoda</taxon>
        <taxon>Heterobranchia</taxon>
        <taxon>Euthyneura</taxon>
        <taxon>Panpulmonata</taxon>
        <taxon>Hygrophila</taxon>
        <taxon>Lymnaeoidea</taxon>
        <taxon>Planorbidae</taxon>
        <taxon>Biomphalaria</taxon>
    </lineage>
</organism>
<comment type="caution">
    <text evidence="3">The sequence shown here is derived from an EMBL/GenBank/DDBJ whole genome shotgun (WGS) entry which is preliminary data.</text>
</comment>
<evidence type="ECO:0000313" key="4">
    <source>
        <dbReference type="Proteomes" id="UP001233172"/>
    </source>
</evidence>
<sequence>MHCVLLISLTLWQTFIVSGKIIDLSHKHGPTTFMVPGFNHYKRSNVTVTNRGNVRIEAGDYSSAEHGGTHLDAPVHFSENGVALDDLPIENTIADGVMIDVADEASSNIEYKVPLSKVQEWERKNGDIPQEAAVIFNFGWHKRFHDKKLYVNTESNDWKDLKFPSVSEEVGNYLYEKRNIKIIGTDTMSPDPPNSGNPIHVRYLPNNKLIVENLNATDLLPPKNFRFHAAPVRYVGASGAQVRAYAIIYETQRSGTNAIYLKWSLVLISAISAFIRVF</sequence>
<dbReference type="PANTHER" id="PTHR31118:SF12">
    <property type="entry name" value="CYCLASE-LIKE PROTEIN 2"/>
    <property type="match status" value="1"/>
</dbReference>
<dbReference type="GO" id="GO:0004061">
    <property type="term" value="F:arylformamidase activity"/>
    <property type="evidence" value="ECO:0007669"/>
    <property type="project" value="InterPro"/>
</dbReference>
<name>A0AAD8AZP3_BIOPF</name>
<dbReference type="Gene3D" id="3.50.30.50">
    <property type="entry name" value="Putative cyclase"/>
    <property type="match status" value="1"/>
</dbReference>
<dbReference type="PANTHER" id="PTHR31118">
    <property type="entry name" value="CYCLASE-LIKE PROTEIN 2"/>
    <property type="match status" value="1"/>
</dbReference>
<dbReference type="Pfam" id="PF04199">
    <property type="entry name" value="Cyclase"/>
    <property type="match status" value="1"/>
</dbReference>
<dbReference type="Proteomes" id="UP001233172">
    <property type="component" value="Unassembled WGS sequence"/>
</dbReference>
<reference evidence="3" key="2">
    <citation type="submission" date="2023-04" db="EMBL/GenBank/DDBJ databases">
        <authorList>
            <person name="Bu L."/>
            <person name="Lu L."/>
            <person name="Laidemitt M.R."/>
            <person name="Zhang S.M."/>
            <person name="Mutuku M."/>
            <person name="Mkoji G."/>
            <person name="Steinauer M."/>
            <person name="Loker E.S."/>
        </authorList>
    </citation>
    <scope>NUCLEOTIDE SEQUENCE</scope>
    <source>
        <strain evidence="3">KasaAsao</strain>
        <tissue evidence="3">Whole Snail</tissue>
    </source>
</reference>
<feature type="chain" id="PRO_5041945281" evidence="2">
    <location>
        <begin position="20"/>
        <end position="278"/>
    </location>
</feature>
<dbReference type="InterPro" id="IPR007325">
    <property type="entry name" value="KFase/CYL"/>
</dbReference>
<reference evidence="3" key="1">
    <citation type="journal article" date="2023" name="PLoS Negl. Trop. Dis.">
        <title>A genome sequence for Biomphalaria pfeifferi, the major vector snail for the human-infecting parasite Schistosoma mansoni.</title>
        <authorList>
            <person name="Bu L."/>
            <person name="Lu L."/>
            <person name="Laidemitt M.R."/>
            <person name="Zhang S.M."/>
            <person name="Mutuku M."/>
            <person name="Mkoji G."/>
            <person name="Steinauer M."/>
            <person name="Loker E.S."/>
        </authorList>
    </citation>
    <scope>NUCLEOTIDE SEQUENCE</scope>
    <source>
        <strain evidence="3">KasaAsao</strain>
    </source>
</reference>
<proteinExistence type="inferred from homology"/>
<evidence type="ECO:0000256" key="2">
    <source>
        <dbReference type="SAM" id="SignalP"/>
    </source>
</evidence>
<accession>A0AAD8AZP3</accession>
<dbReference type="GO" id="GO:0019441">
    <property type="term" value="P:L-tryptophan catabolic process to kynurenine"/>
    <property type="evidence" value="ECO:0007669"/>
    <property type="project" value="InterPro"/>
</dbReference>
<dbReference type="InterPro" id="IPR037175">
    <property type="entry name" value="KFase_sf"/>
</dbReference>
<evidence type="ECO:0000256" key="1">
    <source>
        <dbReference type="ARBA" id="ARBA00007865"/>
    </source>
</evidence>
<dbReference type="AlphaFoldDB" id="A0AAD8AZP3"/>
<evidence type="ECO:0000313" key="3">
    <source>
        <dbReference type="EMBL" id="KAK0044664.1"/>
    </source>
</evidence>
<gene>
    <name evidence="3" type="ORF">Bpfe_025952</name>
</gene>
<feature type="signal peptide" evidence="2">
    <location>
        <begin position="1"/>
        <end position="19"/>
    </location>
</feature>
<comment type="similarity">
    <text evidence="1">Belongs to the Cyclase 1 superfamily.</text>
</comment>
<protein>
    <submittedName>
        <fullName evidence="3">Kynurenine formamidase</fullName>
    </submittedName>
</protein>
<dbReference type="EMBL" id="JASAOG010000194">
    <property type="protein sequence ID" value="KAK0044664.1"/>
    <property type="molecule type" value="Genomic_DNA"/>
</dbReference>
<keyword evidence="2" id="KW-0732">Signal</keyword>
<keyword evidence="4" id="KW-1185">Reference proteome</keyword>
<dbReference type="SUPFAM" id="SSF102198">
    <property type="entry name" value="Putative cyclase"/>
    <property type="match status" value="1"/>
</dbReference>